<evidence type="ECO:0000256" key="7">
    <source>
        <dbReference type="ARBA" id="ARBA00034343"/>
    </source>
</evidence>
<comment type="caution">
    <text evidence="11">The sequence shown here is derived from an EMBL/GenBank/DDBJ whole genome shotgun (WGS) entry which is preliminary data.</text>
</comment>
<sequence>MLLFDRLQNLVSGLGTAKDKKVGTVFAFAPVDPQQLNAMHRSDWMARKVVDIIPDDMTREWREWKADEAVVEAIEKVERAPQINIQAKVNEAMQLARLRGGAVLVLGVKSGSPDQELVLERVGKDALKYAHVLGRDQVSYTDIIRDVTSPYYGEPTMWRVNGSNGQQVDIHPSRVIRFVGAPILDKTQAETEVWGDSILQIVYDALQNAASSQEHTASLIPEAKTDVIYIPRLSEYLQNATTTKKLTERFTYANTLKSMFNMLLLEGNGTDGEKWEQKTINLAQFPELLREYLQVAAGAADIPLVRFLQDAPSGLGSNGEVTLKNYYDKISADQRNKLSPALWRFDEICIRSATGQRDPAVYYEWAPLYTQTEKERAEVFKINTEAARAIVGTVAGQELITREAVSKALISRIEEDGNLPGLAVAVEEYGLIEEQEPTIEEEAAALALETARREQRAGGRRQQQDAAPRTLYVRRDVLNRAEIVRWAKEQGFTDIVPDLHVTIAHSRQPIDWFAVGTSWADRLEIGAGGPRQVDALGQNGEYKALLITAPELVWRHREIIENGASWDWPEYQPHISIQIGGDIDLSQVEPYRGKIILGPEIFEQLRED</sequence>
<comment type="catalytic activity">
    <reaction evidence="8">
        <text>3',3'-cUAMP + H2O = U[3'-5']pAp[3'] + H(+)</text>
        <dbReference type="Rhea" id="RHEA:72835"/>
        <dbReference type="ChEBI" id="CHEBI:15377"/>
        <dbReference type="ChEBI" id="CHEBI:15378"/>
        <dbReference type="ChEBI" id="CHEBI:143809"/>
        <dbReference type="ChEBI" id="CHEBI:192498"/>
    </reaction>
    <physiologicalReaction direction="left-to-right" evidence="8">
        <dbReference type="Rhea" id="RHEA:72836"/>
    </physiologicalReaction>
</comment>
<comment type="similarity">
    <text evidence="6">Belongs to the anti-CBASS protein Acb1 family.</text>
</comment>
<dbReference type="InterPro" id="IPR006445">
    <property type="entry name" value="Phage-assoc_HI1409"/>
</dbReference>
<name>A0ABV0M7T2_9HYPH</name>
<dbReference type="InterPro" id="IPR024459">
    <property type="entry name" value="Acb1-like_N"/>
</dbReference>
<accession>A0ABV0M7T2</accession>
<dbReference type="InterPro" id="IPR056175">
    <property type="entry name" value="Acb1-like_C"/>
</dbReference>
<dbReference type="Pfam" id="PF23474">
    <property type="entry name" value="Acb1"/>
    <property type="match status" value="1"/>
</dbReference>
<evidence type="ECO:0000256" key="1">
    <source>
        <dbReference type="ARBA" id="ARBA00022801"/>
    </source>
</evidence>
<comment type="catalytic activity">
    <reaction evidence="4">
        <text>3',3',3'-cAAG + H2O = A[3'-5']pG[3'-5']pAp[3'] + H(+)</text>
        <dbReference type="Rhea" id="RHEA:72867"/>
        <dbReference type="ChEBI" id="CHEBI:15377"/>
        <dbReference type="ChEBI" id="CHEBI:15378"/>
        <dbReference type="ChEBI" id="CHEBI:143810"/>
        <dbReference type="ChEBI" id="CHEBI:192533"/>
    </reaction>
    <physiologicalReaction direction="left-to-right" evidence="4">
        <dbReference type="Rhea" id="RHEA:72868"/>
    </physiologicalReaction>
</comment>
<evidence type="ECO:0000256" key="2">
    <source>
        <dbReference type="ARBA" id="ARBA00034233"/>
    </source>
</evidence>
<proteinExistence type="inferred from homology"/>
<dbReference type="EMBL" id="JBEAAL010000020">
    <property type="protein sequence ID" value="MEQ1407763.1"/>
    <property type="molecule type" value="Genomic_DNA"/>
</dbReference>
<dbReference type="Proteomes" id="UP001496627">
    <property type="component" value="Unassembled WGS sequence"/>
</dbReference>
<gene>
    <name evidence="11" type="ORF">ABK249_22850</name>
</gene>
<dbReference type="Pfam" id="PF06381">
    <property type="entry name" value="Phage_portal_3"/>
    <property type="match status" value="1"/>
</dbReference>
<evidence type="ECO:0000256" key="3">
    <source>
        <dbReference type="ARBA" id="ARBA00034240"/>
    </source>
</evidence>
<evidence type="ECO:0000259" key="9">
    <source>
        <dbReference type="Pfam" id="PF06381"/>
    </source>
</evidence>
<dbReference type="RefSeq" id="WP_348864135.1">
    <property type="nucleotide sequence ID" value="NZ_JBEAAL010000020.1"/>
</dbReference>
<organism evidence="11 12">
    <name type="scientific">Neorhizobium phenanthreniclasticum</name>
    <dbReference type="NCBI Taxonomy" id="3157917"/>
    <lineage>
        <taxon>Bacteria</taxon>
        <taxon>Pseudomonadati</taxon>
        <taxon>Pseudomonadota</taxon>
        <taxon>Alphaproteobacteria</taxon>
        <taxon>Hyphomicrobiales</taxon>
        <taxon>Rhizobiaceae</taxon>
        <taxon>Rhizobium/Agrobacterium group</taxon>
        <taxon>Neorhizobium</taxon>
    </lineage>
</organism>
<evidence type="ECO:0000256" key="5">
    <source>
        <dbReference type="ARBA" id="ARBA00034283"/>
    </source>
</evidence>
<evidence type="ECO:0000313" key="12">
    <source>
        <dbReference type="Proteomes" id="UP001496627"/>
    </source>
</evidence>
<evidence type="ECO:0000256" key="8">
    <source>
        <dbReference type="ARBA" id="ARBA00048123"/>
    </source>
</evidence>
<evidence type="ECO:0000256" key="6">
    <source>
        <dbReference type="ARBA" id="ARBA00034316"/>
    </source>
</evidence>
<comment type="catalytic activity">
    <reaction evidence="2">
        <text>3',3',3'-cAAG + H2O = G[3'-5']pA[3'-5']pAp[3'] + H(+)</text>
        <dbReference type="Rhea" id="RHEA:72863"/>
        <dbReference type="ChEBI" id="CHEBI:15377"/>
        <dbReference type="ChEBI" id="CHEBI:15378"/>
        <dbReference type="ChEBI" id="CHEBI:143810"/>
        <dbReference type="ChEBI" id="CHEBI:192532"/>
    </reaction>
    <physiologicalReaction direction="left-to-right" evidence="2">
        <dbReference type="Rhea" id="RHEA:72864"/>
    </physiologicalReaction>
</comment>
<comment type="catalytic activity">
    <reaction evidence="5">
        <text>3',3'-cGAMP + H2O = G[3'-5']pAp[3'] + H(+)</text>
        <dbReference type="Rhea" id="RHEA:72831"/>
        <dbReference type="ChEBI" id="CHEBI:15377"/>
        <dbReference type="ChEBI" id="CHEBI:15378"/>
        <dbReference type="ChEBI" id="CHEBI:71501"/>
        <dbReference type="ChEBI" id="CHEBI:192497"/>
    </reaction>
    <physiologicalReaction direction="left-to-right" evidence="5">
        <dbReference type="Rhea" id="RHEA:72832"/>
    </physiologicalReaction>
</comment>
<keyword evidence="12" id="KW-1185">Reference proteome</keyword>
<feature type="domain" description="Anti-CBASS protein Acb1-like N-terminal" evidence="9">
    <location>
        <begin position="34"/>
        <end position="387"/>
    </location>
</feature>
<evidence type="ECO:0000259" key="10">
    <source>
        <dbReference type="Pfam" id="PF23474"/>
    </source>
</evidence>
<keyword evidence="1" id="KW-0378">Hydrolase</keyword>
<feature type="domain" description="Anti-CBASS protein Acb1-like C-terminal" evidence="10">
    <location>
        <begin position="469"/>
        <end position="608"/>
    </location>
</feature>
<comment type="catalytic activity">
    <reaction evidence="3">
        <text>3',3',3'-c-tri-AMP + H2O = A[3'-5']pA[3'-5']pAp[3'] + H(+)</text>
        <dbReference type="Rhea" id="RHEA:72859"/>
        <dbReference type="ChEBI" id="CHEBI:15377"/>
        <dbReference type="ChEBI" id="CHEBI:15378"/>
        <dbReference type="ChEBI" id="CHEBI:192523"/>
        <dbReference type="ChEBI" id="CHEBI:192530"/>
    </reaction>
    <physiologicalReaction direction="left-to-right" evidence="3">
        <dbReference type="Rhea" id="RHEA:72860"/>
    </physiologicalReaction>
</comment>
<dbReference type="NCBIfam" id="TIGR01555">
    <property type="entry name" value="phge_rel_HI1409"/>
    <property type="match status" value="1"/>
</dbReference>
<evidence type="ECO:0000313" key="11">
    <source>
        <dbReference type="EMBL" id="MEQ1407763.1"/>
    </source>
</evidence>
<reference evidence="11 12" key="1">
    <citation type="submission" date="2024-05" db="EMBL/GenBank/DDBJ databases">
        <title>Neorhizobium sp. Rsf11, a plant growth promoting and heavy metal resistant PAH-degrader.</title>
        <authorList>
            <person name="Golubev S.N."/>
            <person name="Muratova A.Y."/>
            <person name="Markelova M.I."/>
        </authorList>
    </citation>
    <scope>NUCLEOTIDE SEQUENCE [LARGE SCALE GENOMIC DNA]</scope>
    <source>
        <strain evidence="11 12">Rsf11</strain>
    </source>
</reference>
<evidence type="ECO:0000256" key="4">
    <source>
        <dbReference type="ARBA" id="ARBA00034244"/>
    </source>
</evidence>
<protein>
    <recommendedName>
        <fullName evidence="7">Anti-CBASS protein Acb1</fullName>
    </recommendedName>
</protein>